<evidence type="ECO:0000313" key="4">
    <source>
        <dbReference type="RefSeq" id="XP_014678368.1"/>
    </source>
</evidence>
<dbReference type="InterPro" id="IPR009091">
    <property type="entry name" value="RCC1/BLIP-II"/>
</dbReference>
<sequence>MGDPLVVCTSHRSVIRTTPRRVFLSHRQLIHRTSEVNRYCQLGNATTTPGTVPVLLNTNLIGKVITQVACGSHHSLVLTQEGEVYAWGQNNCGQVGSGSTANQPTPFKVTPGKLRGVWCSIA</sequence>
<evidence type="ECO:0000256" key="1">
    <source>
        <dbReference type="ARBA" id="ARBA00022737"/>
    </source>
</evidence>
<dbReference type="SUPFAM" id="SSF50985">
    <property type="entry name" value="RCC1/BLIP-II"/>
    <property type="match status" value="1"/>
</dbReference>
<keyword evidence="1" id="KW-0677">Repeat</keyword>
<feature type="repeat" description="RCC1" evidence="2">
    <location>
        <begin position="41"/>
        <end position="81"/>
    </location>
</feature>
<feature type="repeat" description="RCC1" evidence="2">
    <location>
        <begin position="82"/>
        <end position="122"/>
    </location>
</feature>
<dbReference type="InterPro" id="IPR051625">
    <property type="entry name" value="Signaling_Regulatory_Domain"/>
</dbReference>
<evidence type="ECO:0000313" key="3">
    <source>
        <dbReference type="Proteomes" id="UP000695022"/>
    </source>
</evidence>
<dbReference type="Proteomes" id="UP000695022">
    <property type="component" value="Unplaced"/>
</dbReference>
<dbReference type="PANTHER" id="PTHR22872">
    <property type="entry name" value="BTK-BINDING PROTEIN-RELATED"/>
    <property type="match status" value="1"/>
</dbReference>
<keyword evidence="3" id="KW-1185">Reference proteome</keyword>
<dbReference type="Gene3D" id="2.130.10.30">
    <property type="entry name" value="Regulator of chromosome condensation 1/beta-lactamase-inhibitor protein II"/>
    <property type="match status" value="1"/>
</dbReference>
<organism evidence="3 4">
    <name type="scientific">Priapulus caudatus</name>
    <name type="common">Priapulid worm</name>
    <dbReference type="NCBI Taxonomy" id="37621"/>
    <lineage>
        <taxon>Eukaryota</taxon>
        <taxon>Metazoa</taxon>
        <taxon>Ecdysozoa</taxon>
        <taxon>Scalidophora</taxon>
        <taxon>Priapulida</taxon>
        <taxon>Priapulimorpha</taxon>
        <taxon>Priapulimorphida</taxon>
        <taxon>Priapulidae</taxon>
        <taxon>Priapulus</taxon>
    </lineage>
</organism>
<dbReference type="PROSITE" id="PS50012">
    <property type="entry name" value="RCC1_3"/>
    <property type="match status" value="2"/>
</dbReference>
<accession>A0ABM1F1P7</accession>
<dbReference type="GeneID" id="106818158"/>
<name>A0ABM1F1P7_PRICU</name>
<dbReference type="InterPro" id="IPR000408">
    <property type="entry name" value="Reg_chr_condens"/>
</dbReference>
<gene>
    <name evidence="4" type="primary">LOC106818158</name>
</gene>
<evidence type="ECO:0000256" key="2">
    <source>
        <dbReference type="PROSITE-ProRule" id="PRU00235"/>
    </source>
</evidence>
<protein>
    <submittedName>
        <fullName evidence="4">RCC1 and BTB domain-containing protein 1-like</fullName>
    </submittedName>
</protein>
<dbReference type="PANTHER" id="PTHR22872:SF10">
    <property type="entry name" value="ULTRAVIOLET-B RECEPTOR UVR8"/>
    <property type="match status" value="1"/>
</dbReference>
<dbReference type="RefSeq" id="XP_014678368.1">
    <property type="nucleotide sequence ID" value="XM_014822882.1"/>
</dbReference>
<dbReference type="Pfam" id="PF13540">
    <property type="entry name" value="RCC1_2"/>
    <property type="match status" value="1"/>
</dbReference>
<reference evidence="4" key="1">
    <citation type="submission" date="2025-08" db="UniProtKB">
        <authorList>
            <consortium name="RefSeq"/>
        </authorList>
    </citation>
    <scope>IDENTIFICATION</scope>
</reference>
<proteinExistence type="predicted"/>
<dbReference type="PROSITE" id="PS00626">
    <property type="entry name" value="RCC1_2"/>
    <property type="match status" value="1"/>
</dbReference>